<keyword evidence="2" id="KW-1185">Reference proteome</keyword>
<evidence type="ECO:0000313" key="1">
    <source>
        <dbReference type="EMBL" id="KAJ8106240.1"/>
    </source>
</evidence>
<dbReference type="Proteomes" id="UP001153331">
    <property type="component" value="Unassembled WGS sequence"/>
</dbReference>
<proteinExistence type="predicted"/>
<comment type="caution">
    <text evidence="1">The sequence shown here is derived from an EMBL/GenBank/DDBJ whole genome shotgun (WGS) entry which is preliminary data.</text>
</comment>
<protein>
    <submittedName>
        <fullName evidence="1">Uncharacterized protein</fullName>
    </submittedName>
</protein>
<organism evidence="1 2">
    <name type="scientific">Boeremia exigua</name>
    <dbReference type="NCBI Taxonomy" id="749465"/>
    <lineage>
        <taxon>Eukaryota</taxon>
        <taxon>Fungi</taxon>
        <taxon>Dikarya</taxon>
        <taxon>Ascomycota</taxon>
        <taxon>Pezizomycotina</taxon>
        <taxon>Dothideomycetes</taxon>
        <taxon>Pleosporomycetidae</taxon>
        <taxon>Pleosporales</taxon>
        <taxon>Pleosporineae</taxon>
        <taxon>Didymellaceae</taxon>
        <taxon>Boeremia</taxon>
    </lineage>
</organism>
<reference evidence="1" key="1">
    <citation type="submission" date="2022-11" db="EMBL/GenBank/DDBJ databases">
        <title>Genome Sequence of Boeremia exigua.</title>
        <authorList>
            <person name="Buettner E."/>
        </authorList>
    </citation>
    <scope>NUCLEOTIDE SEQUENCE</scope>
    <source>
        <strain evidence="1">CU02</strain>
    </source>
</reference>
<name>A0ACC2HT97_9PLEO</name>
<evidence type="ECO:0000313" key="2">
    <source>
        <dbReference type="Proteomes" id="UP001153331"/>
    </source>
</evidence>
<accession>A0ACC2HT97</accession>
<dbReference type="EMBL" id="JAPHNI010001228">
    <property type="protein sequence ID" value="KAJ8106240.1"/>
    <property type="molecule type" value="Genomic_DNA"/>
</dbReference>
<gene>
    <name evidence="1" type="ORF">OPT61_g9667</name>
</gene>
<sequence>MYLINATTFALERFDDESSIPPYAILSHTWGNAEVTFEEVHHLRSLAGVGAWKIRQTCIQALQDGLQYAWVDTCCIDKKSSAELSEAINSMFRWYKEAAVCYACLEDADLQAANIKDLEGAYIKEPNGRLRSPHNVIDYLQRADIRWFTRGWTLQELIAPQTIVFYDKAWRMIGTRDSLRGLLSEITGIYEGVLRGRLDLDTFSVGERMSWAAKRTTTRTEDMAYSLLGIFNINMPLLYGEGEKAFARLQEEIMKDNNDQSLFAWVPSRGVPFDLAVCKDNGFCPWVKRSVPSGFRSAFALHPREFVRSNLVVPLSRYTTFALTNNGVKIKVPILPFGSRDDWASLSQEMLQATIRRDVTVVVILDCWMRSEDPPHSRVGVVYDCLDAEGLQLIRHGAAPLCLITDDDFRRARCVNVFLIKQAPDRPFYPSRL</sequence>